<dbReference type="EMBL" id="CADCSY010000076">
    <property type="protein sequence ID" value="CAA9240551.1"/>
    <property type="molecule type" value="Genomic_DNA"/>
</dbReference>
<gene>
    <name evidence="2" type="ORF">AVDCRST_MAG20-1704</name>
</gene>
<evidence type="ECO:0000256" key="1">
    <source>
        <dbReference type="SAM" id="MobiDB-lite"/>
    </source>
</evidence>
<feature type="compositionally biased region" description="Gly residues" evidence="1">
    <location>
        <begin position="117"/>
        <end position="135"/>
    </location>
</feature>
<proteinExistence type="predicted"/>
<reference evidence="2" key="1">
    <citation type="submission" date="2020-02" db="EMBL/GenBank/DDBJ databases">
        <authorList>
            <person name="Meier V. D."/>
        </authorList>
    </citation>
    <scope>NUCLEOTIDE SEQUENCE</scope>
    <source>
        <strain evidence="2">AVDCRST_MAG20</strain>
    </source>
</reference>
<feature type="region of interest" description="Disordered" evidence="1">
    <location>
        <begin position="361"/>
        <end position="429"/>
    </location>
</feature>
<sequence>AARDRGGGGPGSPPERSALRARPAGRRSGGARRPGRLRHRGRPAGGGGERCRCVPPARDAPRRGTGLHPALRPHPPRRGPPHRRVPAPPPGRDRRLRPRRHRRGRRPAARPLPAGDVHGGGRGAARAAGGGPGGRARGRRHRCLLPHAVPERRRPHARDALRPARGDVAAPRPPGGGRTERGSLPGGGGGRRAGRPHPCRGAAAGTPALRPPRPAAARPADPAEAPARLRRCGGRGPGRGAVDDAERGPLRRRARPRLEQPGLGPGRCQLRQDVVDEPDRPLAVRVLRRLRPDGSGRGRGCCGAASPWPRVRGGPPRPAAGRGGGARGPHVGRVRHRAAGAGGVLRGAVLAVADDRHPDLVGAGAAGRRRAGGRAPSPPPGVAARLHLRARGHHDRRHLRQPAVQGGGRTGGRGPGGRGPRPAQRRRATRWAEFAALV</sequence>
<organism evidence="2">
    <name type="scientific">uncultured Acidimicrobiales bacterium</name>
    <dbReference type="NCBI Taxonomy" id="310071"/>
    <lineage>
        <taxon>Bacteria</taxon>
        <taxon>Bacillati</taxon>
        <taxon>Actinomycetota</taxon>
        <taxon>Acidimicrobiia</taxon>
        <taxon>Acidimicrobiales</taxon>
        <taxon>environmental samples</taxon>
    </lineage>
</organism>
<feature type="compositionally biased region" description="Basic residues" evidence="1">
    <location>
        <begin position="74"/>
        <end position="85"/>
    </location>
</feature>
<name>A0A6J4I2E7_9ACTN</name>
<accession>A0A6J4I2E7</accession>
<feature type="compositionally biased region" description="Low complexity" evidence="1">
    <location>
        <begin position="215"/>
        <end position="226"/>
    </location>
</feature>
<feature type="compositionally biased region" description="Basic residues" evidence="1">
    <location>
        <begin position="94"/>
        <end position="108"/>
    </location>
</feature>
<protein>
    <submittedName>
        <fullName evidence="2">Uncharacterized protein</fullName>
    </submittedName>
</protein>
<feature type="compositionally biased region" description="Low complexity" evidence="1">
    <location>
        <begin position="302"/>
        <end position="314"/>
    </location>
</feature>
<feature type="compositionally biased region" description="Low complexity" evidence="1">
    <location>
        <begin position="199"/>
        <end position="208"/>
    </location>
</feature>
<feature type="region of interest" description="Disordered" evidence="1">
    <location>
        <begin position="294"/>
        <end position="330"/>
    </location>
</feature>
<feature type="non-terminal residue" evidence="2">
    <location>
        <position position="438"/>
    </location>
</feature>
<evidence type="ECO:0000313" key="2">
    <source>
        <dbReference type="EMBL" id="CAA9240551.1"/>
    </source>
</evidence>
<feature type="compositionally biased region" description="Basic and acidic residues" evidence="1">
    <location>
        <begin position="149"/>
        <end position="165"/>
    </location>
</feature>
<dbReference type="AlphaFoldDB" id="A0A6J4I2E7"/>
<feature type="non-terminal residue" evidence="2">
    <location>
        <position position="1"/>
    </location>
</feature>
<feature type="compositionally biased region" description="Gly residues" evidence="1">
    <location>
        <begin position="405"/>
        <end position="419"/>
    </location>
</feature>
<feature type="compositionally biased region" description="Basic residues" evidence="1">
    <location>
        <begin position="386"/>
        <end position="400"/>
    </location>
</feature>
<feature type="compositionally biased region" description="Basic residues" evidence="1">
    <location>
        <begin position="23"/>
        <end position="42"/>
    </location>
</feature>
<feature type="region of interest" description="Disordered" evidence="1">
    <location>
        <begin position="1"/>
        <end position="275"/>
    </location>
</feature>